<dbReference type="OrthoDB" id="3267335at2759"/>
<sequence length="264" mass="27622">MLQVLVHRIKSSPTPFPPSFLLLLAFSLSSSIFPAAAQGFLKNGQFFTAGLAISDAPFPGSTQHAGSNLVIAIEVSGDGKIPQSAFQPGSSLPTRYESLDLYLVSSQTNLNLTVSSGSGLLTQEPGSTVKHLNWQIPTCVPQGSYNLTYYESSCINNQCFYSITPLPIDIQNSGGSSGNCPNSNPLESQPQPASPPSVNPVADPNAPLSTGFAVPTRNPNAPPRGASPTVATTTVTEASITTDVIMSVQTLTFTASGDVRFTTT</sequence>
<reference evidence="3 4" key="1">
    <citation type="submission" date="2018-06" db="EMBL/GenBank/DDBJ databases">
        <title>A transcriptomic atlas of mushroom development highlights an independent origin of complex multicellularity.</title>
        <authorList>
            <consortium name="DOE Joint Genome Institute"/>
            <person name="Krizsan K."/>
            <person name="Almasi E."/>
            <person name="Merenyi Z."/>
            <person name="Sahu N."/>
            <person name="Viragh M."/>
            <person name="Koszo T."/>
            <person name="Mondo S."/>
            <person name="Kiss B."/>
            <person name="Balint B."/>
            <person name="Kues U."/>
            <person name="Barry K."/>
            <person name="Hegedus J.C."/>
            <person name="Henrissat B."/>
            <person name="Johnson J."/>
            <person name="Lipzen A."/>
            <person name="Ohm R."/>
            <person name="Nagy I."/>
            <person name="Pangilinan J."/>
            <person name="Yan J."/>
            <person name="Xiong Y."/>
            <person name="Grigoriev I.V."/>
            <person name="Hibbett D.S."/>
            <person name="Nagy L.G."/>
        </authorList>
    </citation>
    <scope>NUCLEOTIDE SEQUENCE [LARGE SCALE GENOMIC DNA]</scope>
    <source>
        <strain evidence="3 4">SZMC22713</strain>
    </source>
</reference>
<proteinExistence type="predicted"/>
<evidence type="ECO:0000313" key="4">
    <source>
        <dbReference type="Proteomes" id="UP000294933"/>
    </source>
</evidence>
<keyword evidence="2" id="KW-0732">Signal</keyword>
<accession>A0A4Y7QL81</accession>
<feature type="compositionally biased region" description="Low complexity" evidence="1">
    <location>
        <begin position="174"/>
        <end position="185"/>
    </location>
</feature>
<gene>
    <name evidence="3" type="ORF">BD410DRAFT_780906</name>
</gene>
<dbReference type="STRING" id="50990.A0A4Y7QL81"/>
<name>A0A4Y7QL81_9AGAM</name>
<dbReference type="VEuPathDB" id="FungiDB:BD410DRAFT_780906"/>
<keyword evidence="4" id="KW-1185">Reference proteome</keyword>
<evidence type="ECO:0000256" key="2">
    <source>
        <dbReference type="SAM" id="SignalP"/>
    </source>
</evidence>
<feature type="signal peptide" evidence="2">
    <location>
        <begin position="1"/>
        <end position="37"/>
    </location>
</feature>
<feature type="chain" id="PRO_5021263122" evidence="2">
    <location>
        <begin position="38"/>
        <end position="264"/>
    </location>
</feature>
<dbReference type="AlphaFoldDB" id="A0A4Y7QL81"/>
<evidence type="ECO:0000313" key="3">
    <source>
        <dbReference type="EMBL" id="TDL28407.1"/>
    </source>
</evidence>
<dbReference type="Proteomes" id="UP000294933">
    <property type="component" value="Unassembled WGS sequence"/>
</dbReference>
<evidence type="ECO:0000256" key="1">
    <source>
        <dbReference type="SAM" id="MobiDB-lite"/>
    </source>
</evidence>
<protein>
    <submittedName>
        <fullName evidence="3">Uncharacterized protein</fullName>
    </submittedName>
</protein>
<organism evidence="3 4">
    <name type="scientific">Rickenella mellea</name>
    <dbReference type="NCBI Taxonomy" id="50990"/>
    <lineage>
        <taxon>Eukaryota</taxon>
        <taxon>Fungi</taxon>
        <taxon>Dikarya</taxon>
        <taxon>Basidiomycota</taxon>
        <taxon>Agaricomycotina</taxon>
        <taxon>Agaricomycetes</taxon>
        <taxon>Hymenochaetales</taxon>
        <taxon>Rickenellaceae</taxon>
        <taxon>Rickenella</taxon>
    </lineage>
</organism>
<dbReference type="EMBL" id="ML170157">
    <property type="protein sequence ID" value="TDL28407.1"/>
    <property type="molecule type" value="Genomic_DNA"/>
</dbReference>
<feature type="region of interest" description="Disordered" evidence="1">
    <location>
        <begin position="174"/>
        <end position="231"/>
    </location>
</feature>